<protein>
    <submittedName>
        <fullName evidence="2">Transcriptional regulator DeoR</fullName>
    </submittedName>
</protein>
<name>I8UIH6_9BACL</name>
<accession>I8UIH6</accession>
<gene>
    <name evidence="2" type="ORF">A374_03954</name>
</gene>
<dbReference type="InterPro" id="IPR036390">
    <property type="entry name" value="WH_DNA-bd_sf"/>
</dbReference>
<dbReference type="Proteomes" id="UP000004080">
    <property type="component" value="Unassembled WGS sequence"/>
</dbReference>
<dbReference type="eggNOG" id="COG2378">
    <property type="taxonomic scope" value="Bacteria"/>
</dbReference>
<feature type="domain" description="Helix-turn-helix type 11" evidence="1">
    <location>
        <begin position="8"/>
        <end position="41"/>
    </location>
</feature>
<dbReference type="AlphaFoldDB" id="I8UIH6"/>
<reference evidence="2 3" key="1">
    <citation type="journal article" date="2012" name="J. Bacteriol.">
        <title>Genome of Bacillus macauensis ZFHKF-1, a Long-Chain-Forming Bacterium.</title>
        <authorList>
            <person name="Cai L."/>
            <person name="Zhang T."/>
        </authorList>
    </citation>
    <scope>NUCLEOTIDE SEQUENCE [LARGE SCALE GENOMIC DNA]</scope>
    <source>
        <strain evidence="2 3">ZFHKF-1</strain>
    </source>
</reference>
<dbReference type="EMBL" id="AKKV01000020">
    <property type="protein sequence ID" value="EIT86695.1"/>
    <property type="molecule type" value="Genomic_DNA"/>
</dbReference>
<dbReference type="Pfam" id="PF08279">
    <property type="entry name" value="HTH_11"/>
    <property type="match status" value="1"/>
</dbReference>
<evidence type="ECO:0000259" key="1">
    <source>
        <dbReference type="Pfam" id="PF08279"/>
    </source>
</evidence>
<dbReference type="STRING" id="1196324.A374_03954"/>
<dbReference type="SUPFAM" id="SSF46785">
    <property type="entry name" value="Winged helix' DNA-binding domain"/>
    <property type="match status" value="1"/>
</dbReference>
<proteinExistence type="predicted"/>
<evidence type="ECO:0000313" key="2">
    <source>
        <dbReference type="EMBL" id="EIT86695.1"/>
    </source>
</evidence>
<keyword evidence="3" id="KW-1185">Reference proteome</keyword>
<sequence length="51" mass="5913">MPKTDNMLAILWMLRSGNKITAQQISEKLEMNTRTVYRSLQRQAITAAILY</sequence>
<comment type="caution">
    <text evidence="2">The sequence shown here is derived from an EMBL/GenBank/DDBJ whole genome shotgun (WGS) entry which is preliminary data.</text>
</comment>
<dbReference type="InterPro" id="IPR013196">
    <property type="entry name" value="HTH_11"/>
</dbReference>
<dbReference type="PATRIC" id="fig|1196324.3.peg.801"/>
<evidence type="ECO:0000313" key="3">
    <source>
        <dbReference type="Proteomes" id="UP000004080"/>
    </source>
</evidence>
<organism evidence="2 3">
    <name type="scientific">Fictibacillus macauensis ZFHKF-1</name>
    <dbReference type="NCBI Taxonomy" id="1196324"/>
    <lineage>
        <taxon>Bacteria</taxon>
        <taxon>Bacillati</taxon>
        <taxon>Bacillota</taxon>
        <taxon>Bacilli</taxon>
        <taxon>Bacillales</taxon>
        <taxon>Fictibacillaceae</taxon>
        <taxon>Fictibacillus</taxon>
    </lineage>
</organism>